<sequence length="60" mass="6571">MITTKDNELLKSALLQRLAQSGVPYSANLAAELAAGFALLNQHTDWDCEKSYSHHQIAAD</sequence>
<organism evidence="1 2">
    <name type="scientific">Conchiformibius steedae DSM 2580</name>
    <dbReference type="NCBI Taxonomy" id="1121352"/>
    <lineage>
        <taxon>Bacteria</taxon>
        <taxon>Pseudomonadati</taxon>
        <taxon>Pseudomonadota</taxon>
        <taxon>Betaproteobacteria</taxon>
        <taxon>Neisseriales</taxon>
        <taxon>Neisseriaceae</taxon>
        <taxon>Conchiformibius</taxon>
    </lineage>
</organism>
<dbReference type="EMBL" id="CP097501">
    <property type="protein sequence ID" value="URD68100.1"/>
    <property type="molecule type" value="Genomic_DNA"/>
</dbReference>
<dbReference type="AlphaFoldDB" id="A0AAE9HXB4"/>
<dbReference type="Proteomes" id="UP001056819">
    <property type="component" value="Chromosome"/>
</dbReference>
<gene>
    <name evidence="1" type="ORF">LNQ82_02755</name>
</gene>
<accession>A0AAE9HXB4</accession>
<reference evidence="1" key="1">
    <citation type="submission" date="2022-05" db="EMBL/GenBank/DDBJ databases">
        <title>Alysiella filiformis genome sequencing.</title>
        <authorList>
            <person name="Viehboeck T."/>
        </authorList>
    </citation>
    <scope>NUCLEOTIDE SEQUENCE</scope>
    <source>
        <strain evidence="1">DSM 2580</strain>
    </source>
</reference>
<protein>
    <submittedName>
        <fullName evidence="1">Uncharacterized protein</fullName>
    </submittedName>
</protein>
<name>A0AAE9HXB4_9NEIS</name>
<proteinExistence type="predicted"/>
<evidence type="ECO:0000313" key="1">
    <source>
        <dbReference type="EMBL" id="URD68100.1"/>
    </source>
</evidence>
<dbReference type="RefSeq" id="WP_156932258.1">
    <property type="nucleotide sequence ID" value="NZ_CP097501.1"/>
</dbReference>
<evidence type="ECO:0000313" key="2">
    <source>
        <dbReference type="Proteomes" id="UP001056819"/>
    </source>
</evidence>